<organism evidence="7 8">
    <name type="scientific">Phytophthora nicotianae</name>
    <name type="common">Potato buckeye rot agent</name>
    <name type="synonym">Phytophthora parasitica</name>
    <dbReference type="NCBI Taxonomy" id="4792"/>
    <lineage>
        <taxon>Eukaryota</taxon>
        <taxon>Sar</taxon>
        <taxon>Stramenopiles</taxon>
        <taxon>Oomycota</taxon>
        <taxon>Peronosporomycetes</taxon>
        <taxon>Peronosporales</taxon>
        <taxon>Peronosporaceae</taxon>
        <taxon>Phytophthora</taxon>
    </lineage>
</organism>
<keyword evidence="2 5" id="KW-0812">Transmembrane</keyword>
<evidence type="ECO:0000256" key="5">
    <source>
        <dbReference type="SAM" id="Phobius"/>
    </source>
</evidence>
<evidence type="ECO:0000259" key="6">
    <source>
        <dbReference type="PROSITE" id="PS50261"/>
    </source>
</evidence>
<dbReference type="Proteomes" id="UP000052943">
    <property type="component" value="Unassembled WGS sequence"/>
</dbReference>
<keyword evidence="7" id="KW-0675">Receptor</keyword>
<reference evidence="7 8" key="1">
    <citation type="submission" date="2015-11" db="EMBL/GenBank/DDBJ databases">
        <title>Genomes and virulence difference between two physiological races of Phytophthora nicotianae.</title>
        <authorList>
            <person name="Liu H."/>
            <person name="Ma X."/>
            <person name="Yu H."/>
            <person name="Fang D."/>
            <person name="Li Y."/>
            <person name="Wang X."/>
            <person name="Wang W."/>
            <person name="Dong Y."/>
            <person name="Xiao B."/>
        </authorList>
    </citation>
    <scope>NUCLEOTIDE SEQUENCE [LARGE SCALE GENOMIC DNA]</scope>
    <source>
        <strain evidence="8">race 0</strain>
    </source>
</reference>
<feature type="transmembrane region" description="Helical" evidence="5">
    <location>
        <begin position="50"/>
        <end position="73"/>
    </location>
</feature>
<feature type="transmembrane region" description="Helical" evidence="5">
    <location>
        <begin position="218"/>
        <end position="239"/>
    </location>
</feature>
<dbReference type="GO" id="GO:0005886">
    <property type="term" value="C:plasma membrane"/>
    <property type="evidence" value="ECO:0007669"/>
    <property type="project" value="TreeGrafter"/>
</dbReference>
<keyword evidence="4 5" id="KW-0472">Membrane</keyword>
<dbReference type="GO" id="GO:0004930">
    <property type="term" value="F:G protein-coupled receptor activity"/>
    <property type="evidence" value="ECO:0007669"/>
    <property type="project" value="TreeGrafter"/>
</dbReference>
<dbReference type="SUPFAM" id="SSF81321">
    <property type="entry name" value="Family A G protein-coupled receptor-like"/>
    <property type="match status" value="1"/>
</dbReference>
<dbReference type="EMBL" id="LNFO01006124">
    <property type="protein sequence ID" value="KUF64599.1"/>
    <property type="molecule type" value="Genomic_DNA"/>
</dbReference>
<accession>A0A0W8AYG5</accession>
<evidence type="ECO:0000313" key="7">
    <source>
        <dbReference type="EMBL" id="KUF64599.1"/>
    </source>
</evidence>
<feature type="transmembrane region" description="Helical" evidence="5">
    <location>
        <begin position="171"/>
        <end position="198"/>
    </location>
</feature>
<dbReference type="GO" id="GO:0007189">
    <property type="term" value="P:adenylate cyclase-activating G protein-coupled receptor signaling pathway"/>
    <property type="evidence" value="ECO:0007669"/>
    <property type="project" value="TreeGrafter"/>
</dbReference>
<evidence type="ECO:0000313" key="8">
    <source>
        <dbReference type="Proteomes" id="UP000052943"/>
    </source>
</evidence>
<feature type="domain" description="G-protein coupled receptors family 2 profile 2" evidence="6">
    <location>
        <begin position="15"/>
        <end position="274"/>
    </location>
</feature>
<evidence type="ECO:0000256" key="2">
    <source>
        <dbReference type="ARBA" id="ARBA00022692"/>
    </source>
</evidence>
<gene>
    <name evidence="7" type="ORF">AM587_10016881</name>
</gene>
<keyword evidence="3 5" id="KW-1133">Transmembrane helix</keyword>
<dbReference type="AlphaFoldDB" id="A0A0W8AYG5"/>
<evidence type="ECO:0000256" key="3">
    <source>
        <dbReference type="ARBA" id="ARBA00022989"/>
    </source>
</evidence>
<dbReference type="Gene3D" id="1.20.1070.10">
    <property type="entry name" value="Rhodopsin 7-helix transmembrane proteins"/>
    <property type="match status" value="1"/>
</dbReference>
<proteinExistence type="predicted"/>
<comment type="subcellular location">
    <subcellularLocation>
        <location evidence="1">Membrane</location>
        <topology evidence="1">Multi-pass membrane protein</topology>
    </subcellularLocation>
</comment>
<evidence type="ECO:0000256" key="4">
    <source>
        <dbReference type="ARBA" id="ARBA00023136"/>
    </source>
</evidence>
<dbReference type="PANTHER" id="PTHR23112">
    <property type="entry name" value="G PROTEIN-COUPLED RECEPTOR 157-RELATED"/>
    <property type="match status" value="1"/>
</dbReference>
<protein>
    <submittedName>
        <fullName evidence="7">Cyclic AMP receptor protein A</fullName>
    </submittedName>
</protein>
<dbReference type="PROSITE" id="PS50261">
    <property type="entry name" value="G_PROTEIN_RECEP_F2_4"/>
    <property type="match status" value="1"/>
</dbReference>
<evidence type="ECO:0000256" key="1">
    <source>
        <dbReference type="ARBA" id="ARBA00004141"/>
    </source>
</evidence>
<dbReference type="GO" id="GO:0007166">
    <property type="term" value="P:cell surface receptor signaling pathway"/>
    <property type="evidence" value="ECO:0007669"/>
    <property type="project" value="InterPro"/>
</dbReference>
<feature type="transmembrane region" description="Helical" evidence="5">
    <location>
        <begin position="93"/>
        <end position="119"/>
    </location>
</feature>
<dbReference type="OrthoDB" id="100006at2759"/>
<dbReference type="STRING" id="4790.A0A0W8AYG5"/>
<feature type="transmembrane region" description="Helical" evidence="5">
    <location>
        <begin position="251"/>
        <end position="272"/>
    </location>
</feature>
<dbReference type="InterPro" id="IPR017981">
    <property type="entry name" value="GPCR_2-like_7TM"/>
</dbReference>
<dbReference type="PRINTS" id="PR02001">
    <property type="entry name" value="GCR1CAMPR"/>
</dbReference>
<name>A0A0W8AYG5_PHYNI</name>
<comment type="caution">
    <text evidence="7">The sequence shown here is derived from an EMBL/GenBank/DDBJ whole genome shotgun (WGS) entry which is preliminary data.</text>
</comment>
<dbReference type="PANTHER" id="PTHR23112:SF0">
    <property type="entry name" value="TRANSMEMBRANE PROTEIN 116"/>
    <property type="match status" value="1"/>
</dbReference>
<sequence>MQDEQLHAAQELSTSKLLIGVSSVVSLLGALMMIAHYLAFQESRRCGRRLLFCLHLADAGGACAWLLVFLVPIPEQVEDPTSFQSPRICIVQGYSLVFFQLVSCFWTGCFAFHLFQLLARQCKAPELYEDRYHLVAWGIPVASWAGTDLIGESGRPWCWIRSWSDDQWSEQAFYVQLAIFYVPVVLTFLHNLVTYVMLLYLMTDSLSTSMETRIHYRLLLYSWAFFLPNVWVVFAFAYQAVVSNHTLDAPLLYLISFFTPLQGAMNTVAYGINRTVRRATTQTIFSHSIRSNLSIGRVLQFRQRVRSCCRRR</sequence>
<feature type="transmembrane region" description="Helical" evidence="5">
    <location>
        <begin position="131"/>
        <end position="151"/>
    </location>
</feature>
<feature type="transmembrane region" description="Helical" evidence="5">
    <location>
        <begin position="17"/>
        <end position="38"/>
    </location>
</feature>
<dbReference type="InterPro" id="IPR022343">
    <property type="entry name" value="GCR1-cAMP_receptor"/>
</dbReference>
<dbReference type="Pfam" id="PF05462">
    <property type="entry name" value="Dicty_CAR"/>
    <property type="match status" value="1"/>
</dbReference>